<dbReference type="RefSeq" id="WP_301815915.1">
    <property type="nucleotide sequence ID" value="NZ_JAUJZH010000042.1"/>
</dbReference>
<protein>
    <submittedName>
        <fullName evidence="2">Uncharacterized protein</fullName>
    </submittedName>
</protein>
<gene>
    <name evidence="2" type="ORF">Q2T77_35100</name>
</gene>
<organism evidence="2 3">
    <name type="scientific">Variovorax ginsengisoli</name>
    <dbReference type="NCBI Taxonomy" id="363844"/>
    <lineage>
        <taxon>Bacteria</taxon>
        <taxon>Pseudomonadati</taxon>
        <taxon>Pseudomonadota</taxon>
        <taxon>Betaproteobacteria</taxon>
        <taxon>Burkholderiales</taxon>
        <taxon>Comamonadaceae</taxon>
        <taxon>Variovorax</taxon>
    </lineage>
</organism>
<sequence length="627" mass="69731">MINSKGDRYCYLNARHTLETVGATGDAGFFSKLHNLLINGNQGKAPPKQWASMIRALQTKGVRRSELEDSKILESLEASADKSLTKEQVAGLVLSGLPTVKELELASPRYASWRHAGGNYKELLYVLNSQRDNVQDELSELEFRIEAMQYDAADLAFSLETLMDDPDLPGKMQAQMKALRDLLPKAWDYATPHFHDALDGSVDKNIMAHARITERGELFFVEEIQSDWAQAGGKASRAGAREAVIRLLMGRMGEGANFSDRNLLESAIRAKASVELRGVKYDPKDPEMIAAAEEGRKAGWSGRTPAAPFVTNTEEWSGLILRRLMQRAAAIPTVNQFAWITQSMRNGGRAGGGASLDDFYKNILPKLADKLLKPLGAQVTMGQVYLNGTMHDVPQFEMTPAIKEALRGPMPLYSMSPVWKGARNGEAEVNRVLAECELMMGTARHVKLLDALYDIATHRQVAGKYINNGILLNLHAQNLDRAARHEAWHFAAENMLTVEERVTMQREFAAHKPLARRTQQTLIELGELEAARQCSHPEECAAHAFALWTSGEMDITEPAPKGLFQEVWAVLKDCGRWLAERVSGEKAVTTESMFEALRTGELAKMRESRVRGPQEVDIEHRAPRMVA</sequence>
<proteinExistence type="predicted"/>
<reference evidence="2" key="1">
    <citation type="submission" date="2023-06" db="EMBL/GenBank/DDBJ databases">
        <authorList>
            <person name="Jiang Y."/>
            <person name="Liu Q."/>
        </authorList>
    </citation>
    <scope>NUCLEOTIDE SEQUENCE</scope>
    <source>
        <strain evidence="2">CGMCC 1.12090</strain>
    </source>
</reference>
<comment type="caution">
    <text evidence="2">The sequence shown here is derived from an EMBL/GenBank/DDBJ whole genome shotgun (WGS) entry which is preliminary data.</text>
</comment>
<dbReference type="EMBL" id="JAUKVY010000042">
    <property type="protein sequence ID" value="MDO1537483.1"/>
    <property type="molecule type" value="Genomic_DNA"/>
</dbReference>
<name>A0ABT8SGJ8_9BURK</name>
<evidence type="ECO:0000313" key="2">
    <source>
        <dbReference type="EMBL" id="MDO1537483.1"/>
    </source>
</evidence>
<dbReference type="Proteomes" id="UP001169027">
    <property type="component" value="Unassembled WGS sequence"/>
</dbReference>
<evidence type="ECO:0000313" key="3">
    <source>
        <dbReference type="Proteomes" id="UP001169027"/>
    </source>
</evidence>
<keyword evidence="3" id="KW-1185">Reference proteome</keyword>
<feature type="region of interest" description="Disordered" evidence="1">
    <location>
        <begin position="606"/>
        <end position="627"/>
    </location>
</feature>
<accession>A0ABT8SGJ8</accession>
<evidence type="ECO:0000256" key="1">
    <source>
        <dbReference type="SAM" id="MobiDB-lite"/>
    </source>
</evidence>